<reference evidence="1 2" key="1">
    <citation type="submission" date="2016-04" db="EMBL/GenBank/DDBJ databases">
        <authorList>
            <person name="Evans L.H."/>
            <person name="Alamgir A."/>
            <person name="Owens N."/>
            <person name="Weber N.D."/>
            <person name="Virtaneva K."/>
            <person name="Barbian K."/>
            <person name="Babar A."/>
            <person name="Rosenke K."/>
        </authorList>
    </citation>
    <scope>NUCLEOTIDE SEQUENCE [LARGE SCALE GENOMIC DNA]</scope>
    <source>
        <strain evidence="1 2">CCM 8644</strain>
    </source>
</reference>
<dbReference type="Proteomes" id="UP000078459">
    <property type="component" value="Unassembled WGS sequence"/>
</dbReference>
<gene>
    <name evidence="1" type="ORF">A5893_17040</name>
</gene>
<comment type="caution">
    <text evidence="1">The sequence shown here is derived from an EMBL/GenBank/DDBJ whole genome shotgun (WGS) entry which is preliminary data.</text>
</comment>
<accession>A0A179DRH9</accession>
<evidence type="ECO:0000313" key="1">
    <source>
        <dbReference type="EMBL" id="OAQ43665.1"/>
    </source>
</evidence>
<proteinExistence type="predicted"/>
<dbReference type="Gene3D" id="3.10.180.10">
    <property type="entry name" value="2,3-Dihydroxybiphenyl 1,2-Dioxygenase, domain 1"/>
    <property type="match status" value="1"/>
</dbReference>
<organism evidence="1 2">
    <name type="scientific">Pedobacter psychrophilus</name>
    <dbReference type="NCBI Taxonomy" id="1826909"/>
    <lineage>
        <taxon>Bacteria</taxon>
        <taxon>Pseudomonadati</taxon>
        <taxon>Bacteroidota</taxon>
        <taxon>Sphingobacteriia</taxon>
        <taxon>Sphingobacteriales</taxon>
        <taxon>Sphingobacteriaceae</taxon>
        <taxon>Pedobacter</taxon>
    </lineage>
</organism>
<dbReference type="SUPFAM" id="SSF54593">
    <property type="entry name" value="Glyoxalase/Bleomycin resistance protein/Dihydroxybiphenyl dioxygenase"/>
    <property type="match status" value="1"/>
</dbReference>
<evidence type="ECO:0008006" key="3">
    <source>
        <dbReference type="Google" id="ProtNLM"/>
    </source>
</evidence>
<dbReference type="EMBL" id="LWHJ01000001">
    <property type="protein sequence ID" value="OAQ43665.1"/>
    <property type="molecule type" value="Genomic_DNA"/>
</dbReference>
<evidence type="ECO:0000313" key="2">
    <source>
        <dbReference type="Proteomes" id="UP000078459"/>
    </source>
</evidence>
<dbReference type="STRING" id="1826909.A5893_17040"/>
<protein>
    <recommendedName>
        <fullName evidence="3">Glyoxalase-like domain-containing protein</fullName>
    </recommendedName>
</protein>
<dbReference type="AlphaFoldDB" id="A0A179DRH9"/>
<dbReference type="InterPro" id="IPR029068">
    <property type="entry name" value="Glyas_Bleomycin-R_OHBP_Dase"/>
</dbReference>
<name>A0A179DRH9_9SPHI</name>
<sequence length="124" mass="14392">MDIRFEAGINIAIKIPKSKYHKTVSFYKDILKLEVEEKPIDNPTISRTHEVKFGNNVIWLDCVDNYTHSETWLQLTVPNVDEATTYLQLNGVETCDEIEELPNNMHWIQDPAGTVFNLQQRDTN</sequence>
<keyword evidence="2" id="KW-1185">Reference proteome</keyword>
<dbReference type="OrthoDB" id="2871523at2"/>
<reference evidence="1 2" key="2">
    <citation type="submission" date="2016-06" db="EMBL/GenBank/DDBJ databases">
        <title>Pedobacter psychrophilus sp. nov., isolated from Antarctic fragmentary rock.</title>
        <authorList>
            <person name="Svec P."/>
        </authorList>
    </citation>
    <scope>NUCLEOTIDE SEQUENCE [LARGE SCALE GENOMIC DNA]</scope>
    <source>
        <strain evidence="1 2">CCM 8644</strain>
    </source>
</reference>